<dbReference type="PRINTS" id="PR00368">
    <property type="entry name" value="FADPNR"/>
</dbReference>
<dbReference type="GO" id="GO:0016651">
    <property type="term" value="F:oxidoreductase activity, acting on NAD(P)H"/>
    <property type="evidence" value="ECO:0007669"/>
    <property type="project" value="TreeGrafter"/>
</dbReference>
<dbReference type="Pfam" id="PF07992">
    <property type="entry name" value="Pyr_redox_2"/>
    <property type="match status" value="1"/>
</dbReference>
<dbReference type="AlphaFoldDB" id="A0AAE2UY03"/>
<dbReference type="InterPro" id="IPR028202">
    <property type="entry name" value="Reductase_C"/>
</dbReference>
<dbReference type="EMBL" id="JACXXJ020000005">
    <property type="protein sequence ID" value="MBF2716659.1"/>
    <property type="molecule type" value="Genomic_DNA"/>
</dbReference>
<dbReference type="Proteomes" id="UP000655037">
    <property type="component" value="Unassembled WGS sequence"/>
</dbReference>
<gene>
    <name evidence="7" type="ORF">IEI95_020830</name>
</gene>
<dbReference type="InterPro" id="IPR036188">
    <property type="entry name" value="FAD/NAD-bd_sf"/>
</dbReference>
<feature type="domain" description="Reductase C-terminal" evidence="6">
    <location>
        <begin position="320"/>
        <end position="404"/>
    </location>
</feature>
<evidence type="ECO:0000313" key="7">
    <source>
        <dbReference type="EMBL" id="MBF2716659.1"/>
    </source>
</evidence>
<keyword evidence="2" id="KW-0285">Flavoprotein</keyword>
<dbReference type="PANTHER" id="PTHR43557:SF2">
    <property type="entry name" value="RIESKE DOMAIN-CONTAINING PROTEIN-RELATED"/>
    <property type="match status" value="1"/>
</dbReference>
<name>A0AAE2UY03_AGRVI</name>
<dbReference type="Gene3D" id="3.50.50.60">
    <property type="entry name" value="FAD/NAD(P)-binding domain"/>
    <property type="match status" value="2"/>
</dbReference>
<dbReference type="SUPFAM" id="SSF55424">
    <property type="entry name" value="FAD/NAD-linked reductases, dimerisation (C-terminal) domain"/>
    <property type="match status" value="1"/>
</dbReference>
<evidence type="ECO:0000256" key="1">
    <source>
        <dbReference type="ARBA" id="ARBA00001974"/>
    </source>
</evidence>
<dbReference type="PRINTS" id="PR00411">
    <property type="entry name" value="PNDRDTASEI"/>
</dbReference>
<dbReference type="SUPFAM" id="SSF51905">
    <property type="entry name" value="FAD/NAD(P)-binding domain"/>
    <property type="match status" value="2"/>
</dbReference>
<reference evidence="7" key="1">
    <citation type="submission" date="2020-11" db="EMBL/GenBank/DDBJ databases">
        <title>Agrobacterium vitis strain K377 genome.</title>
        <authorList>
            <person name="Xi H."/>
        </authorList>
    </citation>
    <scope>NUCLEOTIDE SEQUENCE</scope>
    <source>
        <strain evidence="7">K377</strain>
    </source>
</reference>
<feature type="domain" description="FAD/NAD(P)-binding" evidence="5">
    <location>
        <begin position="4"/>
        <end position="301"/>
    </location>
</feature>
<dbReference type="PANTHER" id="PTHR43557">
    <property type="entry name" value="APOPTOSIS-INDUCING FACTOR 1"/>
    <property type="match status" value="1"/>
</dbReference>
<dbReference type="InterPro" id="IPR016156">
    <property type="entry name" value="FAD/NAD-linked_Rdtase_dimer_sf"/>
</dbReference>
<dbReference type="Pfam" id="PF14759">
    <property type="entry name" value="Reductase_C"/>
    <property type="match status" value="1"/>
</dbReference>
<evidence type="ECO:0000256" key="2">
    <source>
        <dbReference type="ARBA" id="ARBA00022630"/>
    </source>
</evidence>
<keyword evidence="3" id="KW-0274">FAD</keyword>
<keyword evidence="4" id="KW-0560">Oxidoreductase</keyword>
<dbReference type="RefSeq" id="WP_194416946.1">
    <property type="nucleotide sequence ID" value="NZ_JACXXJ020000005.1"/>
</dbReference>
<dbReference type="InterPro" id="IPR023753">
    <property type="entry name" value="FAD/NAD-binding_dom"/>
</dbReference>
<dbReference type="Gene3D" id="3.30.390.30">
    <property type="match status" value="1"/>
</dbReference>
<accession>A0AAE2UY03</accession>
<evidence type="ECO:0000259" key="6">
    <source>
        <dbReference type="Pfam" id="PF14759"/>
    </source>
</evidence>
<proteinExistence type="predicted"/>
<evidence type="ECO:0000313" key="8">
    <source>
        <dbReference type="Proteomes" id="UP000655037"/>
    </source>
</evidence>
<protein>
    <submittedName>
        <fullName evidence="7">FAD-dependent oxidoreductase</fullName>
    </submittedName>
</protein>
<comment type="cofactor">
    <cofactor evidence="1">
        <name>FAD</name>
        <dbReference type="ChEBI" id="CHEBI:57692"/>
    </cofactor>
</comment>
<comment type="caution">
    <text evidence="7">The sequence shown here is derived from an EMBL/GenBank/DDBJ whole genome shotgun (WGS) entry which is preliminary data.</text>
</comment>
<sequence length="405" mass="43843">MENSLVIVGAGQAGFSVASKLRALNDQRPITMIGLAPELPYQRPPLSKKYLIGEMSFDRLLLRPAQWYDENAITMRLSSWVEEIDRPKKLLRLQDGSSLSYDTLVLATGSTPRGLPQEIGGNLAGVYTIRNKADADRLAEVMKPGRRLLIIGGGYIGLEAAAVARHLGLEVTVIEMADRILARVAAKETADFIRAVHQSHGVMIRENMGLKRLLGKNGVVTAAELSDGSRLDVDLVIVGIGATANDGLARNAGLHVQNGIIVDGYARTSDPDISAAGDCALLPWGEGAVRLESVQNAVDQGEAIAMVLAGGTTPYTPKPWFWSDQYDLKLQIAGLNLGYDETIIRPGMREGSLSVWYYRQDRFLAVDAINDAKAYVTAKKLLEAGRSADKAIIGNPQEDLKQLLA</sequence>
<organism evidence="7 8">
    <name type="scientific">Agrobacterium vitis</name>
    <name type="common">Rhizobium vitis</name>
    <dbReference type="NCBI Taxonomy" id="373"/>
    <lineage>
        <taxon>Bacteria</taxon>
        <taxon>Pseudomonadati</taxon>
        <taxon>Pseudomonadota</taxon>
        <taxon>Alphaproteobacteria</taxon>
        <taxon>Hyphomicrobiales</taxon>
        <taxon>Rhizobiaceae</taxon>
        <taxon>Rhizobium/Agrobacterium group</taxon>
        <taxon>Agrobacterium</taxon>
    </lineage>
</organism>
<dbReference type="InterPro" id="IPR050446">
    <property type="entry name" value="FAD-oxidoreductase/Apoptosis"/>
</dbReference>
<evidence type="ECO:0000256" key="4">
    <source>
        <dbReference type="ARBA" id="ARBA00023002"/>
    </source>
</evidence>
<evidence type="ECO:0000256" key="3">
    <source>
        <dbReference type="ARBA" id="ARBA00022827"/>
    </source>
</evidence>
<dbReference type="GO" id="GO:0005737">
    <property type="term" value="C:cytoplasm"/>
    <property type="evidence" value="ECO:0007669"/>
    <property type="project" value="TreeGrafter"/>
</dbReference>
<evidence type="ECO:0000259" key="5">
    <source>
        <dbReference type="Pfam" id="PF07992"/>
    </source>
</evidence>